<dbReference type="AlphaFoldDB" id="A0A1G2KPW1"/>
<reference evidence="2 3" key="1">
    <citation type="journal article" date="2016" name="Nat. Commun.">
        <title>Thousands of microbial genomes shed light on interconnected biogeochemical processes in an aquifer system.</title>
        <authorList>
            <person name="Anantharaman K."/>
            <person name="Brown C.T."/>
            <person name="Hug L.A."/>
            <person name="Sharon I."/>
            <person name="Castelle C.J."/>
            <person name="Probst A.J."/>
            <person name="Thomas B.C."/>
            <person name="Singh A."/>
            <person name="Wilkins M.J."/>
            <person name="Karaoz U."/>
            <person name="Brodie E.L."/>
            <person name="Williams K.H."/>
            <person name="Hubbard S.S."/>
            <person name="Banfield J.F."/>
        </authorList>
    </citation>
    <scope>NUCLEOTIDE SEQUENCE [LARGE SCALE GENOMIC DNA]</scope>
</reference>
<dbReference type="InterPro" id="IPR027434">
    <property type="entry name" value="Homing_endonucl"/>
</dbReference>
<dbReference type="GO" id="GO:0004519">
    <property type="term" value="F:endonuclease activity"/>
    <property type="evidence" value="ECO:0007669"/>
    <property type="project" value="InterPro"/>
</dbReference>
<dbReference type="InterPro" id="IPR004860">
    <property type="entry name" value="LAGLIDADG_dom"/>
</dbReference>
<dbReference type="PROSITE" id="PS50819">
    <property type="entry name" value="INTEIN_ENDONUCLEASE"/>
    <property type="match status" value="1"/>
</dbReference>
<dbReference type="InterPro" id="IPR004042">
    <property type="entry name" value="Intein_endonuc_central"/>
</dbReference>
<dbReference type="InterPro" id="IPR006142">
    <property type="entry name" value="INTEIN"/>
</dbReference>
<evidence type="ECO:0000313" key="2">
    <source>
        <dbReference type="EMBL" id="OHA00541.1"/>
    </source>
</evidence>
<sequence length="220" mass="25810">MPVYKKVNKEFFKKWTPQMAYVLGFFSADGNMIKTNRNTHFISWYSADKDILQKIKEVMNSEHKISKRLSNTGCVFRLQIGSKQMFNDLVGLGYTPLKSRRIRLPHMPKRCLGCFIRGYFDGDGNVWVGFINKNRKTPTRVLQVAFTSISKEFLIDLRKCLRDCGIRGGSFYSPKDKNVYRLSFSTLDALRLGEIMYNEDSELFLGRKKLRFKHFREMRV</sequence>
<accession>A0A1G2KPW1</accession>
<dbReference type="Gene3D" id="3.10.28.10">
    <property type="entry name" value="Homing endonucleases"/>
    <property type="match status" value="1"/>
</dbReference>
<dbReference type="STRING" id="1802270.A3C07_05075"/>
<organism evidence="2 3">
    <name type="scientific">Candidatus Sungbacteria bacterium RIFCSPHIGHO2_02_FULL_47_11</name>
    <dbReference type="NCBI Taxonomy" id="1802270"/>
    <lineage>
        <taxon>Bacteria</taxon>
        <taxon>Candidatus Sungiibacteriota</taxon>
    </lineage>
</organism>
<dbReference type="GO" id="GO:0016539">
    <property type="term" value="P:intein-mediated protein splicing"/>
    <property type="evidence" value="ECO:0007669"/>
    <property type="project" value="InterPro"/>
</dbReference>
<dbReference type="EMBL" id="MHQI01000012">
    <property type="protein sequence ID" value="OHA00541.1"/>
    <property type="molecule type" value="Genomic_DNA"/>
</dbReference>
<evidence type="ECO:0000313" key="3">
    <source>
        <dbReference type="Proteomes" id="UP000179023"/>
    </source>
</evidence>
<dbReference type="SUPFAM" id="SSF55608">
    <property type="entry name" value="Homing endonucleases"/>
    <property type="match status" value="2"/>
</dbReference>
<comment type="caution">
    <text evidence="2">The sequence shown here is derived from an EMBL/GenBank/DDBJ whole genome shotgun (WGS) entry which is preliminary data.</text>
</comment>
<feature type="domain" description="DOD-type homing endonuclease" evidence="1">
    <location>
        <begin position="22"/>
        <end position="166"/>
    </location>
</feature>
<dbReference type="PRINTS" id="PR00379">
    <property type="entry name" value="INTEIN"/>
</dbReference>
<dbReference type="Proteomes" id="UP000179023">
    <property type="component" value="Unassembled WGS sequence"/>
</dbReference>
<name>A0A1G2KPW1_9BACT</name>
<dbReference type="Pfam" id="PF14528">
    <property type="entry name" value="LAGLIDADG_3"/>
    <property type="match status" value="2"/>
</dbReference>
<evidence type="ECO:0000259" key="1">
    <source>
        <dbReference type="PROSITE" id="PS50819"/>
    </source>
</evidence>
<proteinExistence type="predicted"/>
<protein>
    <recommendedName>
        <fullName evidence="1">DOD-type homing endonuclease domain-containing protein</fullName>
    </recommendedName>
</protein>
<gene>
    <name evidence="2" type="ORF">A3C07_05075</name>
</gene>